<gene>
    <name evidence="1" type="ORF">C1645_837706</name>
</gene>
<dbReference type="AlphaFoldDB" id="A0A397SE29"/>
<proteinExistence type="predicted"/>
<name>A0A397SE29_9GLOM</name>
<sequence length="59" mass="7263">MVIVEKEEGSVIISQEDTKKRTYNIKNFIEKLLIYYELEKRNDEMFEKKCQKCRQEEED</sequence>
<keyword evidence="2" id="KW-1185">Reference proteome</keyword>
<reference evidence="1 2" key="1">
    <citation type="submission" date="2018-06" db="EMBL/GenBank/DDBJ databases">
        <title>Comparative genomics reveals the genomic features of Rhizophagus irregularis, R. cerebriforme, R. diaphanum and Gigaspora rosea, and their symbiotic lifestyle signature.</title>
        <authorList>
            <person name="Morin E."/>
            <person name="San Clemente H."/>
            <person name="Chen E.C.H."/>
            <person name="De La Providencia I."/>
            <person name="Hainaut M."/>
            <person name="Kuo A."/>
            <person name="Kohler A."/>
            <person name="Murat C."/>
            <person name="Tang N."/>
            <person name="Roy S."/>
            <person name="Loubradou J."/>
            <person name="Henrissat B."/>
            <person name="Grigoriev I.V."/>
            <person name="Corradi N."/>
            <person name="Roux C."/>
            <person name="Martin F.M."/>
        </authorList>
    </citation>
    <scope>NUCLEOTIDE SEQUENCE [LARGE SCALE GENOMIC DNA]</scope>
    <source>
        <strain evidence="1 2">DAOM 227022</strain>
    </source>
</reference>
<accession>A0A397SE29</accession>
<evidence type="ECO:0000313" key="2">
    <source>
        <dbReference type="Proteomes" id="UP000265703"/>
    </source>
</evidence>
<evidence type="ECO:0000313" key="1">
    <source>
        <dbReference type="EMBL" id="RIA81001.1"/>
    </source>
</evidence>
<protein>
    <submittedName>
        <fullName evidence="1">Uncharacterized protein</fullName>
    </submittedName>
</protein>
<comment type="caution">
    <text evidence="1">The sequence shown here is derived from an EMBL/GenBank/DDBJ whole genome shotgun (WGS) entry which is preliminary data.</text>
</comment>
<dbReference type="Proteomes" id="UP000265703">
    <property type="component" value="Unassembled WGS sequence"/>
</dbReference>
<organism evidence="1 2">
    <name type="scientific">Glomus cerebriforme</name>
    <dbReference type="NCBI Taxonomy" id="658196"/>
    <lineage>
        <taxon>Eukaryota</taxon>
        <taxon>Fungi</taxon>
        <taxon>Fungi incertae sedis</taxon>
        <taxon>Mucoromycota</taxon>
        <taxon>Glomeromycotina</taxon>
        <taxon>Glomeromycetes</taxon>
        <taxon>Glomerales</taxon>
        <taxon>Glomeraceae</taxon>
        <taxon>Glomus</taxon>
    </lineage>
</organism>
<dbReference type="EMBL" id="QKYT01000864">
    <property type="protein sequence ID" value="RIA81001.1"/>
    <property type="molecule type" value="Genomic_DNA"/>
</dbReference>